<dbReference type="InterPro" id="IPR001609">
    <property type="entry name" value="Myosin_head_motor_dom-like"/>
</dbReference>
<dbReference type="PROSITE" id="PS50096">
    <property type="entry name" value="IQ"/>
    <property type="match status" value="1"/>
</dbReference>
<dbReference type="Pfam" id="PF01576">
    <property type="entry name" value="Myosin_tail_1"/>
    <property type="match status" value="1"/>
</dbReference>
<dbReference type="PROSITE" id="PS51456">
    <property type="entry name" value="MYOSIN_MOTOR"/>
    <property type="match status" value="1"/>
</dbReference>
<evidence type="ECO:0000256" key="3">
    <source>
        <dbReference type="ARBA" id="ARBA00022741"/>
    </source>
</evidence>
<dbReference type="GO" id="GO:0031033">
    <property type="term" value="P:myosin filament organization"/>
    <property type="evidence" value="ECO:0007669"/>
    <property type="project" value="UniProtKB-ARBA"/>
</dbReference>
<dbReference type="Proteomes" id="UP000747542">
    <property type="component" value="Unassembled WGS sequence"/>
</dbReference>
<dbReference type="FunFam" id="1.20.5.340:FF:000025">
    <property type="entry name" value="Myosin heavy chain, isoform G"/>
    <property type="match status" value="1"/>
</dbReference>
<dbReference type="SUPFAM" id="SSF52540">
    <property type="entry name" value="P-loop containing nucleoside triphosphate hydrolases"/>
    <property type="match status" value="1"/>
</dbReference>
<keyword evidence="7" id="KW-0505">Motor protein</keyword>
<sequence length="1281" mass="148835">MHQLTCNGVLEGIRICRKGFPNRMVYPDFKHRYKILASKEMSEISDDKKAAKACFDKAGLEQEHYRLGNTKVLFNPGCFSCSSHCINLFLFTFILQLILVYELFYCSKVRSYRCYSMNIVSFHTIISCHSKVFFRAGVLGTLEEIRDDRLGMIITWMQSWVRGYISRSGYKRLQEQRISLNIVQRSLRHFLQMRTWAWYSFWQKVKPLLNVTRIEDEMRALKEKAAKALEDYEKEVKLRQELEAANVKLLEERNSLLLSHETTKGSLSEFLDKQAKLQRQKADLEAVLTETAERLQKGEEACTRFSQDKKKTEQEFNNLKKNIEDLELSIQKLEQDKVSKDHQVNNLNGEIRQQEELINKLNKEKKHLQECNQKTAEDAQCVEDKCNHLNKVKAKLEQTLDELEDALEREKKQRIDLEKAKRKVEGDQKLTLEAVADLERNKKELEQTIERKDKEFSSLYSKLEDEQGLLSKVQRQVKESESRIEELEEDIEHERQTRAKTEKAKSLLARELDDLGDRLDEAGGATAAQIELNKKREAEITKLRKDLEESNIQHESSLALLCNKHHNIVAEMSEQIDNLNKTKVWNEREKVASEKMCKQLQHEVTEVQSKLDETNRNLNDYDVAKKKLAVENSDLLHQLEEAESLVGQLSKLKLSLTNQLEDTKKVVDEESRASEALICTTSERGTILGKFRNLEHDIGGLREQLDDEGEAKANVQRQLSKANAEALMWRSKYESEGVARTEELEAARSKLSARLEEAESQIEQLNIKNLHLEKTKQRSCTELEEMQIATDRAQTLANAAEKKQKNFNKIISEWKLKVDDLSAELDTSQKECRNYSTEHFRMKTAYEENLEHLDSVRRENKKLSDEVNDLMDQIGEGGRSMHEVQKTIKRLEIEKEELQAALDEAEAALEQEENKVLRGQLELSQVRQEIDRRINEKEEESENIRKCHQRAIDSMQATLETEAKGKADALRIRKKLESDIDELEIALDHSNKANYELQKHIKKIQIEMKDQQAILEDEQRLSSEYREQCAISERRANTLQGDLEESRTLLEQSDRGRRYAESELSDCQEQLNMITAQNNSLTVVKRKLESEMQTLHADLDEMLSEAKNSEERAKKAMIDAARLADELRAEQEHAQTQEKMRKGLEVTVKELQYRLEESESNALKTGKKVVGKLEGRVRELEGQLDDESRRHSDAQKNLRKCERRIKELTFQSDEYKKNHEKMQDLIDKLQQKIKTYKRQIEEAEEIAALNLAKYRKAHQELEEVEEQGAAGPLQKTSTLGL</sequence>
<evidence type="ECO:0000256" key="12">
    <source>
        <dbReference type="SAM" id="MobiDB-lite"/>
    </source>
</evidence>
<dbReference type="GO" id="GO:0006936">
    <property type="term" value="P:muscle contraction"/>
    <property type="evidence" value="ECO:0007669"/>
    <property type="project" value="TreeGrafter"/>
</dbReference>
<comment type="caution">
    <text evidence="10">Lacks conserved residue(s) required for the propagation of feature annotation.</text>
</comment>
<evidence type="ECO:0000256" key="1">
    <source>
        <dbReference type="ARBA" id="ARBA00008314"/>
    </source>
</evidence>
<feature type="coiled-coil region" evidence="11">
    <location>
        <begin position="597"/>
        <end position="645"/>
    </location>
</feature>
<comment type="similarity">
    <text evidence="1 10">Belongs to the TRAFAC class myosin-kinesin ATPase superfamily. Myosin family.</text>
</comment>
<name>A0A8J5T9B4_HOMAM</name>
<proteinExistence type="inferred from homology"/>
<dbReference type="PANTHER" id="PTHR45615:SF27">
    <property type="entry name" value="MYOSIN HEAVY CHAIN, MUSCLE"/>
    <property type="match status" value="1"/>
</dbReference>
<keyword evidence="4" id="KW-0067">ATP-binding</keyword>
<keyword evidence="8" id="KW-0514">Muscle protein</keyword>
<dbReference type="FunFam" id="1.20.5.370:FF:000001">
    <property type="entry name" value="Myosin heavy chain"/>
    <property type="match status" value="1"/>
</dbReference>
<dbReference type="FunFam" id="1.20.5.370:FF:000009">
    <property type="entry name" value="Myosin heavy chain, isoform G"/>
    <property type="match status" value="1"/>
</dbReference>
<dbReference type="GO" id="GO:0045214">
    <property type="term" value="P:sarcomere organization"/>
    <property type="evidence" value="ECO:0007669"/>
    <property type="project" value="TreeGrafter"/>
</dbReference>
<dbReference type="SUPFAM" id="SSF90257">
    <property type="entry name" value="Myosin rod fragments"/>
    <property type="match status" value="6"/>
</dbReference>
<feature type="coiled-coil region" evidence="11">
    <location>
        <begin position="705"/>
        <end position="1028"/>
    </location>
</feature>
<keyword evidence="15" id="KW-1185">Reference proteome</keyword>
<dbReference type="GO" id="GO:0005524">
    <property type="term" value="F:ATP binding"/>
    <property type="evidence" value="ECO:0007669"/>
    <property type="project" value="UniProtKB-KW"/>
</dbReference>
<evidence type="ECO:0000259" key="13">
    <source>
        <dbReference type="PROSITE" id="PS51456"/>
    </source>
</evidence>
<feature type="region of interest" description="Disordered" evidence="12">
    <location>
        <begin position="1260"/>
        <end position="1281"/>
    </location>
</feature>
<comment type="caution">
    <text evidence="14">The sequence shown here is derived from an EMBL/GenBank/DDBJ whole genome shotgun (WGS) entry which is preliminary data.</text>
</comment>
<dbReference type="Gene3D" id="1.20.5.4820">
    <property type="match status" value="1"/>
</dbReference>
<dbReference type="FunFam" id="1.20.5.370:FF:000010">
    <property type="entry name" value="Myosin heavy chain, isoform G"/>
    <property type="match status" value="1"/>
</dbReference>
<evidence type="ECO:0000313" key="15">
    <source>
        <dbReference type="Proteomes" id="UP000747542"/>
    </source>
</evidence>
<dbReference type="Gene3D" id="1.10.287.1490">
    <property type="match status" value="1"/>
</dbReference>
<dbReference type="FunFam" id="1.20.5.340:FF:000019">
    <property type="entry name" value="Myosin heavy chain, isoform G"/>
    <property type="match status" value="1"/>
</dbReference>
<dbReference type="PANTHER" id="PTHR45615">
    <property type="entry name" value="MYOSIN HEAVY CHAIN, NON-MUSCLE"/>
    <property type="match status" value="1"/>
</dbReference>
<dbReference type="Gene3D" id="1.20.5.370">
    <property type="match status" value="4"/>
</dbReference>
<dbReference type="FunFam" id="1.20.5.340:FF:000021">
    <property type="entry name" value="Myosin heavy chain, isoform G"/>
    <property type="match status" value="1"/>
</dbReference>
<organism evidence="14 15">
    <name type="scientific">Homarus americanus</name>
    <name type="common">American lobster</name>
    <dbReference type="NCBI Taxonomy" id="6706"/>
    <lineage>
        <taxon>Eukaryota</taxon>
        <taxon>Metazoa</taxon>
        <taxon>Ecdysozoa</taxon>
        <taxon>Arthropoda</taxon>
        <taxon>Crustacea</taxon>
        <taxon>Multicrustacea</taxon>
        <taxon>Malacostraca</taxon>
        <taxon>Eumalacostraca</taxon>
        <taxon>Eucarida</taxon>
        <taxon>Decapoda</taxon>
        <taxon>Pleocyemata</taxon>
        <taxon>Astacidea</taxon>
        <taxon>Nephropoidea</taxon>
        <taxon>Nephropidae</taxon>
        <taxon>Homarus</taxon>
    </lineage>
</organism>
<dbReference type="Gene3D" id="1.20.5.340">
    <property type="match status" value="2"/>
</dbReference>
<protein>
    <submittedName>
        <fullName evidence="14">Myosin heavy chain, muscle-like 14</fullName>
    </submittedName>
</protein>
<evidence type="ECO:0000256" key="10">
    <source>
        <dbReference type="PROSITE-ProRule" id="PRU00782"/>
    </source>
</evidence>
<dbReference type="Gene3D" id="1.20.58.60">
    <property type="match status" value="1"/>
</dbReference>
<keyword evidence="6 10" id="KW-0518">Myosin</keyword>
<evidence type="ECO:0000256" key="6">
    <source>
        <dbReference type="ARBA" id="ARBA00023123"/>
    </source>
</evidence>
<dbReference type="GO" id="GO:0016460">
    <property type="term" value="C:myosin II complex"/>
    <property type="evidence" value="ECO:0007669"/>
    <property type="project" value="TreeGrafter"/>
</dbReference>
<evidence type="ECO:0000256" key="8">
    <source>
        <dbReference type="ARBA" id="ARBA00023179"/>
    </source>
</evidence>
<dbReference type="GO" id="GO:0032982">
    <property type="term" value="C:myosin filament"/>
    <property type="evidence" value="ECO:0007669"/>
    <property type="project" value="UniProtKB-KW"/>
</dbReference>
<evidence type="ECO:0000256" key="4">
    <source>
        <dbReference type="ARBA" id="ARBA00022840"/>
    </source>
</evidence>
<keyword evidence="9 10" id="KW-0009">Actin-binding</keyword>
<dbReference type="InterPro" id="IPR027417">
    <property type="entry name" value="P-loop_NTPase"/>
</dbReference>
<accession>A0A8J5T9B4</accession>
<dbReference type="GO" id="GO:0000146">
    <property type="term" value="F:microfilament motor activity"/>
    <property type="evidence" value="ECO:0007669"/>
    <property type="project" value="TreeGrafter"/>
</dbReference>
<evidence type="ECO:0000256" key="5">
    <source>
        <dbReference type="ARBA" id="ARBA00023054"/>
    </source>
</evidence>
<evidence type="ECO:0000256" key="11">
    <source>
        <dbReference type="SAM" id="Coils"/>
    </source>
</evidence>
<evidence type="ECO:0000256" key="9">
    <source>
        <dbReference type="ARBA" id="ARBA00023203"/>
    </source>
</evidence>
<dbReference type="InterPro" id="IPR014751">
    <property type="entry name" value="XRCC4-like_C"/>
</dbReference>
<keyword evidence="5 11" id="KW-0175">Coiled coil</keyword>
<dbReference type="FunFam" id="1.20.5.370:FF:000008">
    <property type="entry name" value="Myosin heavy chain"/>
    <property type="match status" value="1"/>
</dbReference>
<keyword evidence="3" id="KW-0547">Nucleotide-binding</keyword>
<reference evidence="14" key="1">
    <citation type="journal article" date="2021" name="Sci. Adv.">
        <title>The American lobster genome reveals insights on longevity, neural, and immune adaptations.</title>
        <authorList>
            <person name="Polinski J.M."/>
            <person name="Zimin A.V."/>
            <person name="Clark K.F."/>
            <person name="Kohn A.B."/>
            <person name="Sadowski N."/>
            <person name="Timp W."/>
            <person name="Ptitsyn A."/>
            <person name="Khanna P."/>
            <person name="Romanova D.Y."/>
            <person name="Williams P."/>
            <person name="Greenwood S.J."/>
            <person name="Moroz L.L."/>
            <person name="Walt D.R."/>
            <person name="Bodnar A.G."/>
        </authorList>
    </citation>
    <scope>NUCLEOTIDE SEQUENCE</scope>
    <source>
        <strain evidence="14">GMGI-L3</strain>
    </source>
</reference>
<dbReference type="Pfam" id="PF00063">
    <property type="entry name" value="Myosin_head"/>
    <property type="match status" value="1"/>
</dbReference>
<dbReference type="GO" id="GO:0030017">
    <property type="term" value="C:sarcomere"/>
    <property type="evidence" value="ECO:0007669"/>
    <property type="project" value="UniProtKB-ARBA"/>
</dbReference>
<evidence type="ECO:0000256" key="7">
    <source>
        <dbReference type="ARBA" id="ARBA00023175"/>
    </source>
</evidence>
<feature type="coiled-coil region" evidence="11">
    <location>
        <begin position="211"/>
        <end position="504"/>
    </location>
</feature>
<dbReference type="EMBL" id="JAHLQT010007678">
    <property type="protein sequence ID" value="KAG7174239.1"/>
    <property type="molecule type" value="Genomic_DNA"/>
</dbReference>
<evidence type="ECO:0000256" key="2">
    <source>
        <dbReference type="ARBA" id="ARBA00022433"/>
    </source>
</evidence>
<keyword evidence="2" id="KW-0787">Thick filament</keyword>
<gene>
    <name evidence="14" type="primary">Mhc-L14</name>
    <name evidence="14" type="ORF">Hamer_G003148</name>
</gene>
<dbReference type="InterPro" id="IPR002928">
    <property type="entry name" value="Myosin_tail"/>
</dbReference>
<dbReference type="GO" id="GO:0051015">
    <property type="term" value="F:actin filament binding"/>
    <property type="evidence" value="ECO:0007669"/>
    <property type="project" value="TreeGrafter"/>
</dbReference>
<evidence type="ECO:0000313" key="14">
    <source>
        <dbReference type="EMBL" id="KAG7174239.1"/>
    </source>
</evidence>
<feature type="domain" description="Myosin motor" evidence="13">
    <location>
        <begin position="1"/>
        <end position="87"/>
    </location>
</feature>